<proteinExistence type="predicted"/>
<evidence type="ECO:0000313" key="1">
    <source>
        <dbReference type="EMBL" id="AUZ94974.1"/>
    </source>
</evidence>
<dbReference type="KEGG" id="vg:40088195"/>
<organism evidence="1 2">
    <name type="scientific">Agrobacterium phage Atu_ph07</name>
    <dbReference type="NCBI Taxonomy" id="2024264"/>
    <lineage>
        <taxon>Viruses</taxon>
        <taxon>Duplodnaviria</taxon>
        <taxon>Heunggongvirae</taxon>
        <taxon>Uroviricota</taxon>
        <taxon>Caudoviricetes</taxon>
        <taxon>Polybotosvirus</taxon>
        <taxon>Polybotosvirus Atuph07</taxon>
    </lineage>
</organism>
<dbReference type="GeneID" id="40088195"/>
<dbReference type="RefSeq" id="YP_009611857.1">
    <property type="nucleotide sequence ID" value="NC_042013.1"/>
</dbReference>
<accession>A0A2L0UZK0</accession>
<name>A0A2L0UZK0_9CAUD</name>
<keyword evidence="2" id="KW-1185">Reference proteome</keyword>
<protein>
    <submittedName>
        <fullName evidence="1">Uncharacterized protein</fullName>
    </submittedName>
</protein>
<sequence>MIIIIFLLLVVADVVIGGFTTSPLPLISYLIMTLAHHSYNERTQDA</sequence>
<dbReference type="EMBL" id="MF403008">
    <property type="protein sequence ID" value="AUZ94974.1"/>
    <property type="molecule type" value="Genomic_DNA"/>
</dbReference>
<dbReference type="Proteomes" id="UP000223025">
    <property type="component" value="Segment"/>
</dbReference>
<evidence type="ECO:0000313" key="2">
    <source>
        <dbReference type="Proteomes" id="UP000223025"/>
    </source>
</evidence>
<reference evidence="1 2" key="1">
    <citation type="submission" date="2017-06" db="EMBL/GenBank/DDBJ databases">
        <authorList>
            <person name="Kim H.J."/>
            <person name="Triplett B.A."/>
        </authorList>
    </citation>
    <scope>NUCLEOTIDE SEQUENCE [LARGE SCALE GENOMIC DNA]</scope>
</reference>